<protein>
    <submittedName>
        <fullName evidence="6">LysR family transcriptional regulator</fullName>
    </submittedName>
</protein>
<evidence type="ECO:0000313" key="6">
    <source>
        <dbReference type="EMBL" id="OXE47304.1"/>
    </source>
</evidence>
<dbReference type="PANTHER" id="PTHR30126">
    <property type="entry name" value="HTH-TYPE TRANSCRIPTIONAL REGULATOR"/>
    <property type="match status" value="1"/>
</dbReference>
<keyword evidence="7" id="KW-1185">Reference proteome</keyword>
<dbReference type="GO" id="GO:0000976">
    <property type="term" value="F:transcription cis-regulatory region binding"/>
    <property type="evidence" value="ECO:0007669"/>
    <property type="project" value="TreeGrafter"/>
</dbReference>
<dbReference type="Pfam" id="PF03466">
    <property type="entry name" value="LysR_substrate"/>
    <property type="match status" value="1"/>
</dbReference>
<dbReference type="InterPro" id="IPR036388">
    <property type="entry name" value="WH-like_DNA-bd_sf"/>
</dbReference>
<organism evidence="6 7">
    <name type="scientific">Turicimonas muris</name>
    <dbReference type="NCBI Taxonomy" id="1796652"/>
    <lineage>
        <taxon>Bacteria</taxon>
        <taxon>Pseudomonadati</taxon>
        <taxon>Pseudomonadota</taxon>
        <taxon>Betaproteobacteria</taxon>
        <taxon>Burkholderiales</taxon>
        <taxon>Sutterellaceae</taxon>
        <taxon>Turicimonas</taxon>
    </lineage>
</organism>
<dbReference type="GO" id="GO:0003700">
    <property type="term" value="F:DNA-binding transcription factor activity"/>
    <property type="evidence" value="ECO:0007669"/>
    <property type="project" value="InterPro"/>
</dbReference>
<evidence type="ECO:0000256" key="4">
    <source>
        <dbReference type="ARBA" id="ARBA00023163"/>
    </source>
</evidence>
<dbReference type="AlphaFoldDB" id="A0A227KHS3"/>
<accession>A0A227KHS3</accession>
<dbReference type="SUPFAM" id="SSF46785">
    <property type="entry name" value="Winged helix' DNA-binding domain"/>
    <property type="match status" value="1"/>
</dbReference>
<dbReference type="InterPro" id="IPR036390">
    <property type="entry name" value="WH_DNA-bd_sf"/>
</dbReference>
<keyword evidence="2" id="KW-0805">Transcription regulation</keyword>
<evidence type="ECO:0000259" key="5">
    <source>
        <dbReference type="PROSITE" id="PS50931"/>
    </source>
</evidence>
<dbReference type="InterPro" id="IPR005119">
    <property type="entry name" value="LysR_subst-bd"/>
</dbReference>
<dbReference type="GeneID" id="78362264"/>
<feature type="domain" description="HTH lysR-type" evidence="5">
    <location>
        <begin position="7"/>
        <end position="64"/>
    </location>
</feature>
<evidence type="ECO:0000256" key="1">
    <source>
        <dbReference type="ARBA" id="ARBA00009437"/>
    </source>
</evidence>
<dbReference type="EMBL" id="NHMP01000005">
    <property type="protein sequence ID" value="OXE47304.1"/>
    <property type="molecule type" value="Genomic_DNA"/>
</dbReference>
<dbReference type="RefSeq" id="WP_066594412.1">
    <property type="nucleotide sequence ID" value="NZ_CALBGX010000148.1"/>
</dbReference>
<dbReference type="PROSITE" id="PS50931">
    <property type="entry name" value="HTH_LYSR"/>
    <property type="match status" value="1"/>
</dbReference>
<evidence type="ECO:0000256" key="2">
    <source>
        <dbReference type="ARBA" id="ARBA00023015"/>
    </source>
</evidence>
<gene>
    <name evidence="6" type="ORF">ADH67_09110</name>
</gene>
<dbReference type="Proteomes" id="UP000214610">
    <property type="component" value="Unassembled WGS sequence"/>
</dbReference>
<dbReference type="Gene3D" id="3.40.190.290">
    <property type="match status" value="1"/>
</dbReference>
<dbReference type="PANTHER" id="PTHR30126:SF40">
    <property type="entry name" value="HTH-TYPE TRANSCRIPTIONAL REGULATOR GLTR"/>
    <property type="match status" value="1"/>
</dbReference>
<name>A0A227KHS3_9BURK</name>
<sequence>MTEKKWIETDLLRVFLIVSEVRYLKEAAHRLNQTPSAVSQSIKALEEHLKVKLFERDSRPMTLTGPGRRLYSQGQELMRLSESLYDEIQDESKNLSSLRLGLSESAAGSYGPWLISDLKEKTHELEVQSGLTYPMSRALQADKIDILLSPEGLFENNSFERLDLLEEDFLIIVKKGTKTFTSLNEFQQFAFSHPLIEYNKQSSDRIQVDRILRSIGMHARVQTAVSTSYLLVGLVVELDGWSIVTPTNLWTSGHFIQGVDFFTIPGRQMRRQSWIIGKCGASNRMRTVVHTAAKKAIQHNLMPKMDKIVPGLSSFIHLLSH</sequence>
<proteinExistence type="inferred from homology"/>
<evidence type="ECO:0000256" key="3">
    <source>
        <dbReference type="ARBA" id="ARBA00023125"/>
    </source>
</evidence>
<keyword evidence="4" id="KW-0804">Transcription</keyword>
<evidence type="ECO:0000313" key="7">
    <source>
        <dbReference type="Proteomes" id="UP000214610"/>
    </source>
</evidence>
<dbReference type="Pfam" id="PF00126">
    <property type="entry name" value="HTH_1"/>
    <property type="match status" value="1"/>
</dbReference>
<dbReference type="FunFam" id="1.10.10.10:FF:000001">
    <property type="entry name" value="LysR family transcriptional regulator"/>
    <property type="match status" value="1"/>
</dbReference>
<reference evidence="7" key="1">
    <citation type="submission" date="2017-05" db="EMBL/GenBank/DDBJ databases">
        <title>Improved OligoMM genomes.</title>
        <authorList>
            <person name="Garzetti D."/>
        </authorList>
    </citation>
    <scope>NUCLEOTIDE SEQUENCE [LARGE SCALE GENOMIC DNA]</scope>
    <source>
        <strain evidence="7">YL45</strain>
    </source>
</reference>
<comment type="caution">
    <text evidence="6">The sequence shown here is derived from an EMBL/GenBank/DDBJ whole genome shotgun (WGS) entry which is preliminary data.</text>
</comment>
<dbReference type="Gene3D" id="1.10.10.10">
    <property type="entry name" value="Winged helix-like DNA-binding domain superfamily/Winged helix DNA-binding domain"/>
    <property type="match status" value="1"/>
</dbReference>
<keyword evidence="3" id="KW-0238">DNA-binding</keyword>
<dbReference type="InterPro" id="IPR000847">
    <property type="entry name" value="LysR_HTH_N"/>
</dbReference>
<comment type="similarity">
    <text evidence="1">Belongs to the LysR transcriptional regulatory family.</text>
</comment>
<dbReference type="SUPFAM" id="SSF53850">
    <property type="entry name" value="Periplasmic binding protein-like II"/>
    <property type="match status" value="1"/>
</dbReference>